<keyword evidence="6" id="KW-1185">Reference proteome</keyword>
<feature type="domain" description="THAP9-like helix-turn-helix" evidence="1">
    <location>
        <begin position="10"/>
        <end position="80"/>
    </location>
</feature>
<dbReference type="InterPro" id="IPR048365">
    <property type="entry name" value="TNP-like_RNaseH_N"/>
</dbReference>
<dbReference type="AlphaFoldDB" id="A0A232ETL5"/>
<evidence type="ECO:0000313" key="6">
    <source>
        <dbReference type="Proteomes" id="UP000215335"/>
    </source>
</evidence>
<name>A0A232ETL5_9HYME</name>
<evidence type="ECO:0000313" key="5">
    <source>
        <dbReference type="EMBL" id="OXU21701.1"/>
    </source>
</evidence>
<sequence length="772" mass="89166">MAKQHEEELKALKNKYENALKQVFTPGQIKKLFNPTKKIRWNSEDISAAISLKSISSRGYRYLRNTVKLPLPAVSTLRRWISQLNFSPGILKNVLKIMEVAANSYHPIEKLVVLSFDEIYLSHVAAIDRKLEQKIGPHERCQVVMARGLFKSWKQPVYYDYDQSMTSEILLNIIKQLYECGFTVVATVCDLGPSNRKAFNDLGCPLNDPESCFFSHPCDESLLVHVFFDIPHLIKLLRNHFLDHGFFIDDSLIDKSIFEKLLLINDTELNLIHKLTQAHLEVTQSERQKVKPAVQLFSNRSAKAILYCYEKGWLNDSVCPLASSCIKIINDWFDLFNTKLKFEKNKTDAYGLDLDRQNAILHDMSEFIKDLRVGNHKNLIDCQKGILRNNASLKSLFTYLKNTYSTENFEIEYLLTFRLNQDILENLFSYLRAMGAAHDHPSALDIKNRLRLYILGKYSTNLFSLGTNTEAVESEEKFIQVDDEIMTRIFFDGTDKNNDDITVSTNINIESEMEVESEQTEFDTNTQETIDLTLQNSSSVSNVSNSLITDDFHQEHPLKLSLEDNVEDEFLYSLFEDDNKFLNNCGDENCDNDDHFQNDENVDNLNLETQNEDVCTDLESLRYIRQQINEEGLKYVVGYIAHRFRYKYPFLGNKTGPFIVGTPCPDWVTFLSRGGLLMPSAELLTIANIHEECFNSFHGLTDLSAEPFIFRKVARLVRLKLTDKLNDFIPEIVLNCLVRTRTYIRLRQINKNSVEEKSRKKIKKLKKLNVVA</sequence>
<dbReference type="Proteomes" id="UP000215335">
    <property type="component" value="Unassembled WGS sequence"/>
</dbReference>
<dbReference type="Pfam" id="PF21787">
    <property type="entry name" value="TNP-like_RNaseH_N"/>
    <property type="match status" value="1"/>
</dbReference>
<dbReference type="InterPro" id="IPR021896">
    <property type="entry name" value="THAP9-like_HTH"/>
</dbReference>
<proteinExistence type="predicted"/>
<evidence type="ECO:0000259" key="2">
    <source>
        <dbReference type="Pfam" id="PF12596"/>
    </source>
</evidence>
<dbReference type="STRING" id="543379.A0A232ETL5"/>
<feature type="domain" description="Transposable element P transposase-like GTP-binding insertion" evidence="4">
    <location>
        <begin position="232"/>
        <end position="345"/>
    </location>
</feature>
<dbReference type="Pfam" id="PF12596">
    <property type="entry name" value="Tnp_P_element_C"/>
    <property type="match status" value="1"/>
</dbReference>
<dbReference type="InterPro" id="IPR022242">
    <property type="entry name" value="TNP-like_C"/>
</dbReference>
<feature type="domain" description="Transposable element P transposase-like C-terminal" evidence="2">
    <location>
        <begin position="603"/>
        <end position="655"/>
    </location>
</feature>
<organism evidence="5 6">
    <name type="scientific">Trichomalopsis sarcophagae</name>
    <dbReference type="NCBI Taxonomy" id="543379"/>
    <lineage>
        <taxon>Eukaryota</taxon>
        <taxon>Metazoa</taxon>
        <taxon>Ecdysozoa</taxon>
        <taxon>Arthropoda</taxon>
        <taxon>Hexapoda</taxon>
        <taxon>Insecta</taxon>
        <taxon>Pterygota</taxon>
        <taxon>Neoptera</taxon>
        <taxon>Endopterygota</taxon>
        <taxon>Hymenoptera</taxon>
        <taxon>Apocrita</taxon>
        <taxon>Proctotrupomorpha</taxon>
        <taxon>Chalcidoidea</taxon>
        <taxon>Pteromalidae</taxon>
        <taxon>Pteromalinae</taxon>
        <taxon>Trichomalopsis</taxon>
    </lineage>
</organism>
<comment type="caution">
    <text evidence="5">The sequence shown here is derived from an EMBL/GenBank/DDBJ whole genome shotgun (WGS) entry which is preliminary data.</text>
</comment>
<evidence type="ECO:0000259" key="3">
    <source>
        <dbReference type="Pfam" id="PF21787"/>
    </source>
</evidence>
<reference evidence="5 6" key="1">
    <citation type="journal article" date="2017" name="Curr. Biol.">
        <title>The Evolution of Venom by Co-option of Single-Copy Genes.</title>
        <authorList>
            <person name="Martinson E.O."/>
            <person name="Mrinalini"/>
            <person name="Kelkar Y.D."/>
            <person name="Chang C.H."/>
            <person name="Werren J.H."/>
        </authorList>
    </citation>
    <scope>NUCLEOTIDE SEQUENCE [LARGE SCALE GENOMIC DNA]</scope>
    <source>
        <strain evidence="5 6">Alberta</strain>
        <tissue evidence="5">Whole body</tissue>
    </source>
</reference>
<protein>
    <recommendedName>
        <fullName evidence="7">Transposable element P transposase</fullName>
    </recommendedName>
</protein>
<dbReference type="Pfam" id="PF12017">
    <property type="entry name" value="Tnp_P_element"/>
    <property type="match status" value="1"/>
</dbReference>
<feature type="domain" description="Transposable element P transposase-like RNase H" evidence="3">
    <location>
        <begin position="87"/>
        <end position="203"/>
    </location>
</feature>
<evidence type="ECO:0000259" key="4">
    <source>
        <dbReference type="Pfam" id="PF21788"/>
    </source>
</evidence>
<gene>
    <name evidence="5" type="ORF">TSAR_012429</name>
</gene>
<dbReference type="EMBL" id="NNAY01002260">
    <property type="protein sequence ID" value="OXU21701.1"/>
    <property type="molecule type" value="Genomic_DNA"/>
</dbReference>
<evidence type="ECO:0008006" key="7">
    <source>
        <dbReference type="Google" id="ProtNLM"/>
    </source>
</evidence>
<evidence type="ECO:0000259" key="1">
    <source>
        <dbReference type="Pfam" id="PF12017"/>
    </source>
</evidence>
<dbReference type="Pfam" id="PF21788">
    <property type="entry name" value="TNP-like_GBD"/>
    <property type="match status" value="1"/>
</dbReference>
<dbReference type="OrthoDB" id="7555100at2759"/>
<accession>A0A232ETL5</accession>
<dbReference type="InterPro" id="IPR048366">
    <property type="entry name" value="TNP-like_GBD"/>
</dbReference>